<sequence>VTSIQAYGIARATKQAGSKQSKVAAANVQQGQAVPCQGLDVLNKHHRAVSCVAVWGTLYTAPQFHVDALGVITHNPIACMRTVECDGAGLE</sequence>
<name>A0A6A0ABA2_HAELA</name>
<gene>
    <name evidence="1" type="ORF">HaLaN_28673</name>
</gene>
<dbReference type="EMBL" id="BLLF01004597">
    <property type="protein sequence ID" value="GFH29922.1"/>
    <property type="molecule type" value="Genomic_DNA"/>
</dbReference>
<protein>
    <submittedName>
        <fullName evidence="1">Uncharacterized protein</fullName>
    </submittedName>
</protein>
<feature type="non-terminal residue" evidence="1">
    <location>
        <position position="1"/>
    </location>
</feature>
<dbReference type="Proteomes" id="UP000485058">
    <property type="component" value="Unassembled WGS sequence"/>
</dbReference>
<evidence type="ECO:0000313" key="2">
    <source>
        <dbReference type="Proteomes" id="UP000485058"/>
    </source>
</evidence>
<feature type="non-terminal residue" evidence="1">
    <location>
        <position position="91"/>
    </location>
</feature>
<organism evidence="1 2">
    <name type="scientific">Haematococcus lacustris</name>
    <name type="common">Green alga</name>
    <name type="synonym">Haematococcus pluvialis</name>
    <dbReference type="NCBI Taxonomy" id="44745"/>
    <lineage>
        <taxon>Eukaryota</taxon>
        <taxon>Viridiplantae</taxon>
        <taxon>Chlorophyta</taxon>
        <taxon>core chlorophytes</taxon>
        <taxon>Chlorophyceae</taxon>
        <taxon>CS clade</taxon>
        <taxon>Chlamydomonadales</taxon>
        <taxon>Haematococcaceae</taxon>
        <taxon>Haematococcus</taxon>
    </lineage>
</organism>
<accession>A0A6A0ABA2</accession>
<dbReference type="AlphaFoldDB" id="A0A6A0ABA2"/>
<reference evidence="1 2" key="1">
    <citation type="submission" date="2020-02" db="EMBL/GenBank/DDBJ databases">
        <title>Draft genome sequence of Haematococcus lacustris strain NIES-144.</title>
        <authorList>
            <person name="Morimoto D."/>
            <person name="Nakagawa S."/>
            <person name="Yoshida T."/>
            <person name="Sawayama S."/>
        </authorList>
    </citation>
    <scope>NUCLEOTIDE SEQUENCE [LARGE SCALE GENOMIC DNA]</scope>
    <source>
        <strain evidence="1 2">NIES-144</strain>
    </source>
</reference>
<proteinExistence type="predicted"/>
<keyword evidence="2" id="KW-1185">Reference proteome</keyword>
<comment type="caution">
    <text evidence="1">The sequence shown here is derived from an EMBL/GenBank/DDBJ whole genome shotgun (WGS) entry which is preliminary data.</text>
</comment>
<evidence type="ECO:0000313" key="1">
    <source>
        <dbReference type="EMBL" id="GFH29922.1"/>
    </source>
</evidence>